<dbReference type="SMART" id="SM00028">
    <property type="entry name" value="TPR"/>
    <property type="match status" value="1"/>
</dbReference>
<organism evidence="2 3">
    <name type="scientific">Diversispora epigaea</name>
    <dbReference type="NCBI Taxonomy" id="1348612"/>
    <lineage>
        <taxon>Eukaryota</taxon>
        <taxon>Fungi</taxon>
        <taxon>Fungi incertae sedis</taxon>
        <taxon>Mucoromycota</taxon>
        <taxon>Glomeromycotina</taxon>
        <taxon>Glomeromycetes</taxon>
        <taxon>Diversisporales</taxon>
        <taxon>Diversisporaceae</taxon>
        <taxon>Diversispora</taxon>
    </lineage>
</organism>
<protein>
    <submittedName>
        <fullName evidence="2">Uncharacterized protein</fullName>
    </submittedName>
</protein>
<dbReference type="Proteomes" id="UP000266861">
    <property type="component" value="Unassembled WGS sequence"/>
</dbReference>
<dbReference type="Gene3D" id="1.10.510.10">
    <property type="entry name" value="Transferase(Phosphotransferase) domain 1"/>
    <property type="match status" value="1"/>
</dbReference>
<dbReference type="AlphaFoldDB" id="A0A397HM84"/>
<sequence>MLIDYDQKGEAYRKLKKYDEALMYFNNLLKIEPDNALALKIRSKTYQKLEKYSKKWRKAKAKNNAIIDAKTQSEFINWIPYYQFEDVKYIAEGGFGVVNKAIWIKDGENRIKVALKNLHNYENITDDF</sequence>
<evidence type="ECO:0000256" key="1">
    <source>
        <dbReference type="PROSITE-ProRule" id="PRU00339"/>
    </source>
</evidence>
<dbReference type="InterPro" id="IPR011009">
    <property type="entry name" value="Kinase-like_dom_sf"/>
</dbReference>
<dbReference type="SUPFAM" id="SSF56112">
    <property type="entry name" value="Protein kinase-like (PK-like)"/>
    <property type="match status" value="1"/>
</dbReference>
<reference evidence="2 3" key="1">
    <citation type="submission" date="2018-08" db="EMBL/GenBank/DDBJ databases">
        <title>Genome and evolution of the arbuscular mycorrhizal fungus Diversispora epigaea (formerly Glomus versiforme) and its bacterial endosymbionts.</title>
        <authorList>
            <person name="Sun X."/>
            <person name="Fei Z."/>
            <person name="Harrison M."/>
        </authorList>
    </citation>
    <scope>NUCLEOTIDE SEQUENCE [LARGE SCALE GENOMIC DNA]</scope>
    <source>
        <strain evidence="2 3">IT104</strain>
    </source>
</reference>
<dbReference type="OrthoDB" id="2414060at2759"/>
<keyword evidence="1" id="KW-0802">TPR repeat</keyword>
<dbReference type="InterPro" id="IPR019734">
    <property type="entry name" value="TPR_rpt"/>
</dbReference>
<comment type="caution">
    <text evidence="2">The sequence shown here is derived from an EMBL/GenBank/DDBJ whole genome shotgun (WGS) entry which is preliminary data.</text>
</comment>
<dbReference type="InterPro" id="IPR011990">
    <property type="entry name" value="TPR-like_helical_dom_sf"/>
</dbReference>
<dbReference type="PROSITE" id="PS50005">
    <property type="entry name" value="TPR"/>
    <property type="match status" value="1"/>
</dbReference>
<proteinExistence type="predicted"/>
<name>A0A397HM84_9GLOM</name>
<evidence type="ECO:0000313" key="3">
    <source>
        <dbReference type="Proteomes" id="UP000266861"/>
    </source>
</evidence>
<evidence type="ECO:0000313" key="2">
    <source>
        <dbReference type="EMBL" id="RHZ64162.1"/>
    </source>
</evidence>
<accession>A0A397HM84</accession>
<feature type="repeat" description="TPR" evidence="1">
    <location>
        <begin position="2"/>
        <end position="35"/>
    </location>
</feature>
<keyword evidence="3" id="KW-1185">Reference proteome</keyword>
<dbReference type="SUPFAM" id="SSF48452">
    <property type="entry name" value="TPR-like"/>
    <property type="match status" value="1"/>
</dbReference>
<dbReference type="Gene3D" id="1.25.40.10">
    <property type="entry name" value="Tetratricopeptide repeat domain"/>
    <property type="match status" value="1"/>
</dbReference>
<dbReference type="EMBL" id="PQFF01000298">
    <property type="protein sequence ID" value="RHZ64162.1"/>
    <property type="molecule type" value="Genomic_DNA"/>
</dbReference>
<gene>
    <name evidence="2" type="ORF">Glove_326g75</name>
</gene>